<dbReference type="Gene3D" id="3.40.50.150">
    <property type="entry name" value="Vaccinia Virus protein VP39"/>
    <property type="match status" value="1"/>
</dbReference>
<keyword evidence="5" id="KW-0443">Lipid metabolism</keyword>
<keyword evidence="8" id="KW-1185">Reference proteome</keyword>
<dbReference type="Proteomes" id="UP000191153">
    <property type="component" value="Unassembled WGS sequence"/>
</dbReference>
<evidence type="ECO:0000256" key="4">
    <source>
        <dbReference type="ARBA" id="ARBA00022691"/>
    </source>
</evidence>
<evidence type="ECO:0000313" key="7">
    <source>
        <dbReference type="EMBL" id="SKA11130.1"/>
    </source>
</evidence>
<protein>
    <submittedName>
        <fullName evidence="7">Methyltransferase domain-containing protein</fullName>
    </submittedName>
</protein>
<dbReference type="EMBL" id="FUWX01000043">
    <property type="protein sequence ID" value="SKA11130.1"/>
    <property type="molecule type" value="Genomic_DNA"/>
</dbReference>
<organism evidence="7 8">
    <name type="scientific">Cetobacterium ceti</name>
    <dbReference type="NCBI Taxonomy" id="180163"/>
    <lineage>
        <taxon>Bacteria</taxon>
        <taxon>Fusobacteriati</taxon>
        <taxon>Fusobacteriota</taxon>
        <taxon>Fusobacteriia</taxon>
        <taxon>Fusobacteriales</taxon>
        <taxon>Fusobacteriaceae</taxon>
        <taxon>Cetobacterium</taxon>
    </lineage>
</organism>
<accession>A0A1T4R4Z9</accession>
<reference evidence="7 8" key="1">
    <citation type="submission" date="2017-02" db="EMBL/GenBank/DDBJ databases">
        <authorList>
            <person name="Peterson S.W."/>
        </authorList>
    </citation>
    <scope>NUCLEOTIDE SEQUENCE [LARGE SCALE GENOMIC DNA]</scope>
    <source>
        <strain evidence="7 8">ATCC 700028</strain>
    </source>
</reference>
<feature type="domain" description="Methyltransferase type 11" evidence="6">
    <location>
        <begin position="40"/>
        <end position="130"/>
    </location>
</feature>
<dbReference type="GO" id="GO:0032259">
    <property type="term" value="P:methylation"/>
    <property type="evidence" value="ECO:0007669"/>
    <property type="project" value="UniProtKB-KW"/>
</dbReference>
<sequence>MSVNFYNKNAKDFFENTLNANMKSTYSEFLKYIPDNGTVLDLGCGSGRDSKAFLDLGYDVTSLDLSSELSKMAEEYIGRKVLLEDMRNINFKEKFDGIWACASLLHLTREDLSNTFTKIHKSLKKNGILYASFKYGEKDFSKKERLFTCFTEKTILENMVSSDRFKVKKIWITGDVREGREEEKWLNILLRKL</sequence>
<comment type="similarity">
    <text evidence="1">Belongs to the CFA/CMAS family.</text>
</comment>
<keyword evidence="4" id="KW-0949">S-adenosyl-L-methionine</keyword>
<dbReference type="PANTHER" id="PTHR43667:SF1">
    <property type="entry name" value="CYCLOPROPANE-FATTY-ACYL-PHOSPHOLIPID SYNTHASE"/>
    <property type="match status" value="1"/>
</dbReference>
<proteinExistence type="inferred from homology"/>
<dbReference type="GO" id="GO:0008757">
    <property type="term" value="F:S-adenosylmethionine-dependent methyltransferase activity"/>
    <property type="evidence" value="ECO:0007669"/>
    <property type="project" value="InterPro"/>
</dbReference>
<dbReference type="OrthoDB" id="9804312at2"/>
<dbReference type="CDD" id="cd02440">
    <property type="entry name" value="AdoMet_MTases"/>
    <property type="match status" value="1"/>
</dbReference>
<evidence type="ECO:0000256" key="1">
    <source>
        <dbReference type="ARBA" id="ARBA00010815"/>
    </source>
</evidence>
<dbReference type="STRING" id="180163.SAMN02745174_02580"/>
<dbReference type="Pfam" id="PF08241">
    <property type="entry name" value="Methyltransf_11"/>
    <property type="match status" value="1"/>
</dbReference>
<dbReference type="GO" id="GO:0006629">
    <property type="term" value="P:lipid metabolic process"/>
    <property type="evidence" value="ECO:0007669"/>
    <property type="project" value="UniProtKB-KW"/>
</dbReference>
<dbReference type="InterPro" id="IPR013216">
    <property type="entry name" value="Methyltransf_11"/>
</dbReference>
<evidence type="ECO:0000313" key="8">
    <source>
        <dbReference type="Proteomes" id="UP000191153"/>
    </source>
</evidence>
<evidence type="ECO:0000256" key="5">
    <source>
        <dbReference type="ARBA" id="ARBA00023098"/>
    </source>
</evidence>
<evidence type="ECO:0000256" key="2">
    <source>
        <dbReference type="ARBA" id="ARBA00022603"/>
    </source>
</evidence>
<evidence type="ECO:0000256" key="3">
    <source>
        <dbReference type="ARBA" id="ARBA00022679"/>
    </source>
</evidence>
<dbReference type="RefSeq" id="WP_078694984.1">
    <property type="nucleotide sequence ID" value="NZ_FUWX01000043.1"/>
</dbReference>
<evidence type="ECO:0000259" key="6">
    <source>
        <dbReference type="Pfam" id="PF08241"/>
    </source>
</evidence>
<dbReference type="AlphaFoldDB" id="A0A1T4R4Z9"/>
<dbReference type="SUPFAM" id="SSF53335">
    <property type="entry name" value="S-adenosyl-L-methionine-dependent methyltransferases"/>
    <property type="match status" value="1"/>
</dbReference>
<dbReference type="InterPro" id="IPR029063">
    <property type="entry name" value="SAM-dependent_MTases_sf"/>
</dbReference>
<keyword evidence="2 7" id="KW-0489">Methyltransferase</keyword>
<gene>
    <name evidence="7" type="ORF">SAMN02745174_02580</name>
</gene>
<dbReference type="InterPro" id="IPR050723">
    <property type="entry name" value="CFA/CMAS"/>
</dbReference>
<dbReference type="PANTHER" id="PTHR43667">
    <property type="entry name" value="CYCLOPROPANE-FATTY-ACYL-PHOSPHOLIPID SYNTHASE"/>
    <property type="match status" value="1"/>
</dbReference>
<name>A0A1T4R4Z9_9FUSO</name>
<keyword evidence="3 7" id="KW-0808">Transferase</keyword>